<reference evidence="2" key="2">
    <citation type="submission" date="2021-09" db="EMBL/GenBank/DDBJ databases">
        <authorList>
            <person name="Gilroy R."/>
        </authorList>
    </citation>
    <scope>NUCLEOTIDE SEQUENCE</scope>
    <source>
        <strain evidence="2">ChiSjej5B23-16112</strain>
    </source>
</reference>
<dbReference type="InterPro" id="IPR010001">
    <property type="entry name" value="BofA"/>
</dbReference>
<dbReference type="AlphaFoldDB" id="A0A921I1D7"/>
<name>A0A921I1D7_9FIRM</name>
<evidence type="ECO:0000313" key="3">
    <source>
        <dbReference type="Proteomes" id="UP000769156"/>
    </source>
</evidence>
<reference evidence="2" key="1">
    <citation type="journal article" date="2021" name="PeerJ">
        <title>Extensive microbial diversity within the chicken gut microbiome revealed by metagenomics and culture.</title>
        <authorList>
            <person name="Gilroy R."/>
            <person name="Ravi A."/>
            <person name="Getino M."/>
            <person name="Pursley I."/>
            <person name="Horton D.L."/>
            <person name="Alikhan N.F."/>
            <person name="Baker D."/>
            <person name="Gharbi K."/>
            <person name="Hall N."/>
            <person name="Watson M."/>
            <person name="Adriaenssens E.M."/>
            <person name="Foster-Nyarko E."/>
            <person name="Jarju S."/>
            <person name="Secka A."/>
            <person name="Antonio M."/>
            <person name="Oren A."/>
            <person name="Chaudhuri R.R."/>
            <person name="La Ragione R."/>
            <person name="Hildebrand F."/>
            <person name="Pallen M.J."/>
        </authorList>
    </citation>
    <scope>NUCLEOTIDE SEQUENCE</scope>
    <source>
        <strain evidence="2">ChiSjej5B23-16112</strain>
    </source>
</reference>
<comment type="caution">
    <text evidence="2">The sequence shown here is derived from an EMBL/GenBank/DDBJ whole genome shotgun (WGS) entry which is preliminary data.</text>
</comment>
<keyword evidence="1" id="KW-0472">Membrane</keyword>
<feature type="transmembrane region" description="Helical" evidence="1">
    <location>
        <begin position="53"/>
        <end position="73"/>
    </location>
</feature>
<keyword evidence="1" id="KW-1133">Transmembrane helix</keyword>
<gene>
    <name evidence="2" type="ORF">K8V82_04965</name>
</gene>
<dbReference type="Pfam" id="PF07441">
    <property type="entry name" value="BofA"/>
    <property type="match status" value="1"/>
</dbReference>
<organism evidence="2 3">
    <name type="scientific">Lachnoclostridium phocaeense</name>
    <dbReference type="NCBI Taxonomy" id="1871021"/>
    <lineage>
        <taxon>Bacteria</taxon>
        <taxon>Bacillati</taxon>
        <taxon>Bacillota</taxon>
        <taxon>Clostridia</taxon>
        <taxon>Lachnospirales</taxon>
        <taxon>Lachnospiraceae</taxon>
    </lineage>
</organism>
<accession>A0A921I1D7</accession>
<feature type="transmembrane region" description="Helical" evidence="1">
    <location>
        <begin position="12"/>
        <end position="33"/>
    </location>
</feature>
<protein>
    <submittedName>
        <fullName evidence="2">Pro-sigmaK processing inhibitor BofA family protein</fullName>
    </submittedName>
</protein>
<dbReference type="Proteomes" id="UP000769156">
    <property type="component" value="Unassembled WGS sequence"/>
</dbReference>
<evidence type="ECO:0000256" key="1">
    <source>
        <dbReference type="SAM" id="Phobius"/>
    </source>
</evidence>
<dbReference type="EMBL" id="DYVY01000078">
    <property type="protein sequence ID" value="HJF94124.1"/>
    <property type="molecule type" value="Genomic_DNA"/>
</dbReference>
<sequence>MEDGREYTTQERAGWVVNFLIRALAGLAVIFFVNYFLETRGLDMAVGMGPVSFLTSGVLGIPGVALLYGIVLYQSL</sequence>
<dbReference type="OrthoDB" id="1929822at2"/>
<keyword evidence="1" id="KW-0812">Transmembrane</keyword>
<evidence type="ECO:0000313" key="2">
    <source>
        <dbReference type="EMBL" id="HJF94124.1"/>
    </source>
</evidence>
<proteinExistence type="predicted"/>